<dbReference type="Pfam" id="PF07944">
    <property type="entry name" value="Beta-AFase-like_GH127_cat"/>
    <property type="match status" value="1"/>
</dbReference>
<evidence type="ECO:0000259" key="2">
    <source>
        <dbReference type="Pfam" id="PF20736"/>
    </source>
</evidence>
<feature type="domain" description="Non-reducing end beta-L-arabinofuranosidase-like GH127 middle" evidence="2">
    <location>
        <begin position="408"/>
        <end position="504"/>
    </location>
</feature>
<comment type="caution">
    <text evidence="3">The sequence shown here is derived from an EMBL/GenBank/DDBJ whole genome shotgun (WGS) entry which is preliminary data.</text>
</comment>
<organism evidence="3 4">
    <name type="scientific">Dyadobacter helix</name>
    <dbReference type="NCBI Taxonomy" id="2822344"/>
    <lineage>
        <taxon>Bacteria</taxon>
        <taxon>Pseudomonadati</taxon>
        <taxon>Bacteroidota</taxon>
        <taxon>Cytophagia</taxon>
        <taxon>Cytophagales</taxon>
        <taxon>Spirosomataceae</taxon>
        <taxon>Dyadobacter</taxon>
    </lineage>
</organism>
<accession>A0A916J8X7</accession>
<dbReference type="EMBL" id="CAJRAF010000001">
    <property type="protein sequence ID" value="CAG4992418.1"/>
    <property type="molecule type" value="Genomic_DNA"/>
</dbReference>
<sequence>MTQRIIKYLLLGASWCSGFEGFSQVSRTVIGDLVKPEVRDVFLPVDASRIKVGGEMGRRISITEHDNLESLHLEKYFIEPFHNKKRSEGFVGTGMLIDAVTKMAAHSMDPKTIRIKNQLVDQLIATQEQDGYIGMFIKPQRMWVLWDVHEMSYITFGLLTDYQLFGNKKSLDAATRTADYIMANWAKMPAGWEKNTGVNLFEAMTGLDRAMLTLYRLTGNRKYLDFSLQQKKLKDWNLDIEIGRRLGLNGHVYGFLGMCLSQLELYRLNTDRQLLSQTNKAIDFLTNGNGAVVSGAVGQWEAWTNDQDGENALGETCASAYQIRVYENLFRLFGESRFGDLMERTIFNTLFAAQSPEGAQIRYYAPLVGPRKYFQEEGYCCPNNYRRIVSELPFMIYYRGAGAGRNGVSINLYTASSASIDLPSVGRVKLEQQTDYPNNGKVIIRVSPSKAASFALNLRIPAWAKTARISINGSGWTGKVQAGSQAVIERKWSAGDEVVLEMPMEPRLVRGRQRQAGRVAIMRGPVLFCLNPDRNPGVDKPNKEVDPSANLNGFDLGRMVLDPASISEVEKDNTIRPDGISLKIKAWREGWTMGPGSNPTDMELLLTEFSDPGGRATYFRLADLSAAVDDELFMGK</sequence>
<dbReference type="RefSeq" id="WP_215237661.1">
    <property type="nucleotide sequence ID" value="NZ_CAJRAF010000001.1"/>
</dbReference>
<dbReference type="AlphaFoldDB" id="A0A916J8X7"/>
<dbReference type="Pfam" id="PF20736">
    <property type="entry name" value="Glyco_hydro127M"/>
    <property type="match status" value="1"/>
</dbReference>
<protein>
    <recommendedName>
        <fullName evidence="5">Glycoside hydrolase family 127 protein</fullName>
    </recommendedName>
</protein>
<dbReference type="PANTHER" id="PTHR43465:SF2">
    <property type="entry name" value="DUF1680 DOMAIN PROTEIN (AFU_ORTHOLOGUE AFUA_1G08910)"/>
    <property type="match status" value="1"/>
</dbReference>
<dbReference type="InterPro" id="IPR012878">
    <property type="entry name" value="Beta-AFase-like_GH127_cat"/>
</dbReference>
<gene>
    <name evidence="3" type="ORF">DYBT9275_00958</name>
</gene>
<dbReference type="PANTHER" id="PTHR43465">
    <property type="entry name" value="DUF1680 DOMAIN PROTEIN (AFU_ORTHOLOGUE AFUA_1G08910)"/>
    <property type="match status" value="1"/>
</dbReference>
<evidence type="ECO:0008006" key="5">
    <source>
        <dbReference type="Google" id="ProtNLM"/>
    </source>
</evidence>
<keyword evidence="4" id="KW-1185">Reference proteome</keyword>
<evidence type="ECO:0000313" key="4">
    <source>
        <dbReference type="Proteomes" id="UP000680038"/>
    </source>
</evidence>
<dbReference type="GO" id="GO:0005975">
    <property type="term" value="P:carbohydrate metabolic process"/>
    <property type="evidence" value="ECO:0007669"/>
    <property type="project" value="InterPro"/>
</dbReference>
<dbReference type="Proteomes" id="UP000680038">
    <property type="component" value="Unassembled WGS sequence"/>
</dbReference>
<dbReference type="InterPro" id="IPR049046">
    <property type="entry name" value="Beta-AFase-like_GH127_middle"/>
</dbReference>
<dbReference type="InterPro" id="IPR008928">
    <property type="entry name" value="6-hairpin_glycosidase_sf"/>
</dbReference>
<evidence type="ECO:0000313" key="3">
    <source>
        <dbReference type="EMBL" id="CAG4992418.1"/>
    </source>
</evidence>
<name>A0A916J8X7_9BACT</name>
<dbReference type="SUPFAM" id="SSF48208">
    <property type="entry name" value="Six-hairpin glycosidases"/>
    <property type="match status" value="1"/>
</dbReference>
<dbReference type="InterPro" id="IPR049174">
    <property type="entry name" value="Beta-AFase-like"/>
</dbReference>
<feature type="domain" description="Non-reducing end beta-L-arabinofuranosidase-like GH127 catalytic" evidence="1">
    <location>
        <begin position="93"/>
        <end position="392"/>
    </location>
</feature>
<proteinExistence type="predicted"/>
<evidence type="ECO:0000259" key="1">
    <source>
        <dbReference type="Pfam" id="PF07944"/>
    </source>
</evidence>
<reference evidence="3" key="1">
    <citation type="submission" date="2021-04" db="EMBL/GenBank/DDBJ databases">
        <authorList>
            <person name="Rodrigo-Torres L."/>
            <person name="Arahal R. D."/>
            <person name="Lucena T."/>
        </authorList>
    </citation>
    <scope>NUCLEOTIDE SEQUENCE</scope>
    <source>
        <strain evidence="3">CECT 9275</strain>
    </source>
</reference>